<sequence>MPKLRASEALSDALPAELEAAGVIGDDVGLVAWERLHGASPPAPWASREEAPAHAVRYGTREFDFWARWCAKRRAEGSLAAWLAAVAPAPEPWRAVREAVESGTPVEPPSSHVYERAGVLLAAHATLPAPWALGEEAGSLREKFDEHDSYADAWSLWVRHRFDDPKTWHEYLQAQPHHPKAWAKAVTRLSR</sequence>
<comment type="caution">
    <text evidence="1">The sequence shown here is derived from an EMBL/GenBank/DDBJ whole genome shotgun (WGS) entry which is preliminary data.</text>
</comment>
<reference evidence="1" key="1">
    <citation type="submission" date="2022-11" db="EMBL/GenBank/DDBJ databases">
        <title>Minimal conservation of predation-associated metabolite biosynthetic gene clusters underscores biosynthetic potential of Myxococcota including descriptions for ten novel species: Archangium lansinium sp. nov., Myxococcus landrumus sp. nov., Nannocystis bai.</title>
        <authorList>
            <person name="Ahearne A."/>
            <person name="Stevens C."/>
            <person name="Phillips K."/>
        </authorList>
    </citation>
    <scope>NUCLEOTIDE SEQUENCE</scope>
    <source>
        <strain evidence="1">Na p29</strain>
    </source>
</reference>
<dbReference type="AlphaFoldDB" id="A0A9X3EWI9"/>
<dbReference type="Proteomes" id="UP001150924">
    <property type="component" value="Unassembled WGS sequence"/>
</dbReference>
<dbReference type="EMBL" id="JAPNKE010000002">
    <property type="protein sequence ID" value="MCY1011482.1"/>
    <property type="molecule type" value="Genomic_DNA"/>
</dbReference>
<gene>
    <name evidence="1" type="ORF">OV079_39165</name>
</gene>
<protein>
    <submittedName>
        <fullName evidence="1">Uncharacterized protein</fullName>
    </submittedName>
</protein>
<organism evidence="1 2">
    <name type="scientific">Nannocystis pusilla</name>
    <dbReference type="NCBI Taxonomy" id="889268"/>
    <lineage>
        <taxon>Bacteria</taxon>
        <taxon>Pseudomonadati</taxon>
        <taxon>Myxococcota</taxon>
        <taxon>Polyangia</taxon>
        <taxon>Nannocystales</taxon>
        <taxon>Nannocystaceae</taxon>
        <taxon>Nannocystis</taxon>
    </lineage>
</organism>
<accession>A0A9X3EWI9</accession>
<dbReference type="RefSeq" id="WP_267774758.1">
    <property type="nucleotide sequence ID" value="NZ_JAPNKE010000002.1"/>
</dbReference>
<name>A0A9X3EWI9_9BACT</name>
<keyword evidence="2" id="KW-1185">Reference proteome</keyword>
<evidence type="ECO:0000313" key="1">
    <source>
        <dbReference type="EMBL" id="MCY1011482.1"/>
    </source>
</evidence>
<evidence type="ECO:0000313" key="2">
    <source>
        <dbReference type="Proteomes" id="UP001150924"/>
    </source>
</evidence>
<proteinExistence type="predicted"/>